<dbReference type="EMBL" id="JYDH01000003">
    <property type="protein sequence ID" value="KRY42789.1"/>
    <property type="molecule type" value="Genomic_DNA"/>
</dbReference>
<evidence type="ECO:0000313" key="2">
    <source>
        <dbReference type="Proteomes" id="UP000054776"/>
    </source>
</evidence>
<accession>A0A0V1C0E3</accession>
<dbReference type="Proteomes" id="UP000054776">
    <property type="component" value="Unassembled WGS sequence"/>
</dbReference>
<evidence type="ECO:0000313" key="1">
    <source>
        <dbReference type="EMBL" id="KRY42789.1"/>
    </source>
</evidence>
<sequence>MNPVASFPQRIDTNASLMNAKGNFGAAPPSKQTFCLDRFITKQQTAKLNKYSDKGKYMIFENVNVLNIW</sequence>
<proteinExistence type="predicted"/>
<protein>
    <submittedName>
        <fullName evidence="1">Uncharacterized protein</fullName>
    </submittedName>
</protein>
<reference evidence="1 2" key="1">
    <citation type="submission" date="2015-01" db="EMBL/GenBank/DDBJ databases">
        <title>Evolution of Trichinella species and genotypes.</title>
        <authorList>
            <person name="Korhonen P.K."/>
            <person name="Edoardo P."/>
            <person name="Giuseppe L.R."/>
            <person name="Gasser R.B."/>
        </authorList>
    </citation>
    <scope>NUCLEOTIDE SEQUENCE [LARGE SCALE GENOMIC DNA]</scope>
    <source>
        <strain evidence="1">ISS3</strain>
    </source>
</reference>
<keyword evidence="2" id="KW-1185">Reference proteome</keyword>
<dbReference type="InParanoid" id="A0A0V1C0E3"/>
<comment type="caution">
    <text evidence="1">The sequence shown here is derived from an EMBL/GenBank/DDBJ whole genome shotgun (WGS) entry which is preliminary data.</text>
</comment>
<dbReference type="AlphaFoldDB" id="A0A0V1C0E3"/>
<gene>
    <name evidence="1" type="ORF">T01_5693</name>
</gene>
<name>A0A0V1C0E3_TRISP</name>
<dbReference type="OrthoDB" id="10312419at2759"/>
<organism evidence="1 2">
    <name type="scientific">Trichinella spiralis</name>
    <name type="common">Trichina worm</name>
    <dbReference type="NCBI Taxonomy" id="6334"/>
    <lineage>
        <taxon>Eukaryota</taxon>
        <taxon>Metazoa</taxon>
        <taxon>Ecdysozoa</taxon>
        <taxon>Nematoda</taxon>
        <taxon>Enoplea</taxon>
        <taxon>Dorylaimia</taxon>
        <taxon>Trichinellida</taxon>
        <taxon>Trichinellidae</taxon>
        <taxon>Trichinella</taxon>
    </lineage>
</organism>